<sequence length="524" mass="58155">MIYKSLLFMMRIRIIITLLIALFVESRQEAFGQTVDTLSLSDKVIRTASFATGFRSEVWRNPALYYYYTPYTWTRLDVNGAYHDKGKASLKQEGDKDTHIGVDVHSFVILSGRDRVFGSAGYRSEKQENVLWNENIDWKLIAPYVTGDSIGGFLKGETYYFNGGYASESGSWTWGITGGYRASHNYRDKDPRPRNTASDLSFALGAGYRLGAYRLGVSTDFRLYQQKSEISFLADKGSTSVYHMLGLCMDYVRFAGNQTGTKHQGTEWGGSIGILPVDTEKGISATVSVDRMSMDKKLSNANNLTLLNLATTDLKGNVTWMRKLQQSEHLAVKLDAGYTVRKGTENLYGEAGGSSYGALISTSPGMKVTNCQIAASGLWERLLTDKSVWGGAIIPSIIFHRSETDYSAISRFVHLSALESSLRARLQYQKRLLRLTAEANGGYYANLSAEHSLPGLNLAKSASQALLANIDYLSDSYGMVGIRLQGDYPIMKQYNLSLSVQWQAAYYKKSGTTRSVACSLGIFF</sequence>
<name>A0A5C6L512_BACFG</name>
<dbReference type="AlphaFoldDB" id="A0A5C6L512"/>
<comment type="caution">
    <text evidence="2">The sequence shown here is derived from an EMBL/GenBank/DDBJ whole genome shotgun (WGS) entry which is preliminary data.</text>
</comment>
<dbReference type="Pfam" id="PF21012">
    <property type="entry name" value="DUF6850"/>
    <property type="match status" value="1"/>
</dbReference>
<feature type="domain" description="DUF6850" evidence="1">
    <location>
        <begin position="62"/>
        <end position="524"/>
    </location>
</feature>
<proteinExistence type="predicted"/>
<gene>
    <name evidence="2" type="ORF">FSA08_15955</name>
</gene>
<dbReference type="Proteomes" id="UP000318041">
    <property type="component" value="Unassembled WGS sequence"/>
</dbReference>
<organism evidence="2 3">
    <name type="scientific">Bacteroides fragilis</name>
    <dbReference type="NCBI Taxonomy" id="817"/>
    <lineage>
        <taxon>Bacteria</taxon>
        <taxon>Pseudomonadati</taxon>
        <taxon>Bacteroidota</taxon>
        <taxon>Bacteroidia</taxon>
        <taxon>Bacteroidales</taxon>
        <taxon>Bacteroidaceae</taxon>
        <taxon>Bacteroides</taxon>
    </lineage>
</organism>
<dbReference type="EMBL" id="VOHY01000013">
    <property type="protein sequence ID" value="TWV71270.1"/>
    <property type="molecule type" value="Genomic_DNA"/>
</dbReference>
<evidence type="ECO:0000313" key="3">
    <source>
        <dbReference type="Proteomes" id="UP000318041"/>
    </source>
</evidence>
<reference evidence="2 3" key="1">
    <citation type="submission" date="2019-08" db="EMBL/GenBank/DDBJ databases">
        <title>Genome sequencing of Bacteroides fragilis Sample_iSURF_9.</title>
        <authorList>
            <person name="Chandler J.E."/>
            <person name="Ruoff K.L."/>
            <person name="Price C.E."/>
            <person name="Valls R.A."/>
            <person name="O'Toole G.A."/>
        </authorList>
    </citation>
    <scope>NUCLEOTIDE SEQUENCE [LARGE SCALE GENOMIC DNA]</scope>
    <source>
        <strain evidence="2 3">CFPLTA004_1B</strain>
    </source>
</reference>
<evidence type="ECO:0000313" key="2">
    <source>
        <dbReference type="EMBL" id="TWV71270.1"/>
    </source>
</evidence>
<accession>A0A5C6L512</accession>
<evidence type="ECO:0000259" key="1">
    <source>
        <dbReference type="Pfam" id="PF21012"/>
    </source>
</evidence>
<dbReference type="InterPro" id="IPR049236">
    <property type="entry name" value="DUF6850"/>
</dbReference>
<protein>
    <recommendedName>
        <fullName evidence="1">DUF6850 domain-containing protein</fullName>
    </recommendedName>
</protein>